<dbReference type="InterPro" id="IPR039421">
    <property type="entry name" value="Type_1_exporter"/>
</dbReference>
<dbReference type="InterPro" id="IPR003439">
    <property type="entry name" value="ABC_transporter-like_ATP-bd"/>
</dbReference>
<dbReference type="PROSITE" id="PS50893">
    <property type="entry name" value="ABC_TRANSPORTER_2"/>
    <property type="match status" value="1"/>
</dbReference>
<dbReference type="CDD" id="cd03251">
    <property type="entry name" value="ABCC_MsbA"/>
    <property type="match status" value="1"/>
</dbReference>
<dbReference type="Gene3D" id="1.20.1560.10">
    <property type="entry name" value="ABC transporter type 1, transmembrane domain"/>
    <property type="match status" value="1"/>
</dbReference>
<comment type="similarity">
    <text evidence="2">Belongs to the ABC transporter superfamily.</text>
</comment>
<dbReference type="EMBL" id="FOIT01000005">
    <property type="protein sequence ID" value="SEW12672.1"/>
    <property type="molecule type" value="Genomic_DNA"/>
</dbReference>
<sequence length="578" mass="65564">MIWRYLKFVKPYFWLIILTVVIGILKFGIPLLIPLLIMHVIDNIILAEGLAQDERLSMLFNIMIIFGLIFVVLRPPVEYYRQYLAQWTSNKILYDIREKLYKHLQELSPKYYSENKVGEIISRVINDVEQTKDFIMTGLMNVWLDLVTVLIALIIMFNINAELTLVSMAIFPFYIFGIYYFFGRLRRLMRARSQALAEVQGFLHERITGINVIKSFAVEKHEEKRFANKNNNFLTKAVNHARWNAKSFAVVNTITDIGPLLVIGYGAYQVLGGSLTVGALAAFVAYLERLYGPLRRLVSSSTTLTQSIASMDRVFHLFDEKYDVTDRENAEPMDVSRGEIEFHDVGFGYDGKSTNTLNHINFRIIPGETVAFVGMSGGGKSTLVSLIPRFYDVTSGAIKIDGRDTRDYTIQSLRNNIGMVMQDNILFSDTVKENIMLALPGATDEQVVEAAKAANAHDFIMNLPEGYDTEVGERGVKLSGGQKQRIAIARVFLKNPPILILDEATSALDLESESIIQETLLKLSKDRTTIIVAHRLSTITHADKIYVMKDGTIAESGTHQELLYKRNVYYDLYSIQDL</sequence>
<keyword evidence="13" id="KW-1185">Reference proteome</keyword>
<evidence type="ECO:0000256" key="1">
    <source>
        <dbReference type="ARBA" id="ARBA00004651"/>
    </source>
</evidence>
<feature type="transmembrane region" description="Helical" evidence="9">
    <location>
        <begin position="56"/>
        <end position="73"/>
    </location>
</feature>
<dbReference type="GO" id="GO:0015421">
    <property type="term" value="F:ABC-type oligopeptide transporter activity"/>
    <property type="evidence" value="ECO:0007669"/>
    <property type="project" value="TreeGrafter"/>
</dbReference>
<feature type="transmembrane region" description="Helical" evidence="9">
    <location>
        <begin position="165"/>
        <end position="182"/>
    </location>
</feature>
<gene>
    <name evidence="12" type="ORF">SAMN05192557_1760</name>
</gene>
<feature type="transmembrane region" description="Helical" evidence="9">
    <location>
        <begin position="12"/>
        <end position="36"/>
    </location>
</feature>
<feature type="transmembrane region" description="Helical" evidence="9">
    <location>
        <begin position="268"/>
        <end position="287"/>
    </location>
</feature>
<dbReference type="GO" id="GO:0005886">
    <property type="term" value="C:plasma membrane"/>
    <property type="evidence" value="ECO:0007669"/>
    <property type="project" value="UniProtKB-SubCell"/>
</dbReference>
<dbReference type="FunFam" id="3.40.50.300:FF:000218">
    <property type="entry name" value="Multidrug ABC transporter ATP-binding protein"/>
    <property type="match status" value="1"/>
</dbReference>
<evidence type="ECO:0000313" key="13">
    <source>
        <dbReference type="Proteomes" id="UP000243605"/>
    </source>
</evidence>
<comment type="function">
    <text evidence="8">May be involved in multidrug export. Transmembrane domains (TMD) form a pore in the cell membrane and the ATP-binding domain (NBD) is responsible for energy generation.</text>
</comment>
<evidence type="ECO:0000256" key="7">
    <source>
        <dbReference type="ARBA" id="ARBA00023136"/>
    </source>
</evidence>
<name>A0A662Z7B5_9STAP</name>
<keyword evidence="6 9" id="KW-1133">Transmembrane helix</keyword>
<dbReference type="InterPro" id="IPR003593">
    <property type="entry name" value="AAA+_ATPase"/>
</dbReference>
<dbReference type="Pfam" id="PF00664">
    <property type="entry name" value="ABC_membrane"/>
    <property type="match status" value="1"/>
</dbReference>
<feature type="domain" description="ABC transporter" evidence="10">
    <location>
        <begin position="340"/>
        <end position="575"/>
    </location>
</feature>
<keyword evidence="4" id="KW-0547">Nucleotide-binding</keyword>
<dbReference type="Proteomes" id="UP000243605">
    <property type="component" value="Unassembled WGS sequence"/>
</dbReference>
<feature type="domain" description="ABC transmembrane type-1" evidence="11">
    <location>
        <begin position="17"/>
        <end position="306"/>
    </location>
</feature>
<dbReference type="Pfam" id="PF00005">
    <property type="entry name" value="ABC_tran"/>
    <property type="match status" value="1"/>
</dbReference>
<accession>A0A662Z7B5</accession>
<dbReference type="OrthoDB" id="9770415at2"/>
<evidence type="ECO:0000256" key="3">
    <source>
        <dbReference type="ARBA" id="ARBA00022692"/>
    </source>
</evidence>
<dbReference type="GO" id="GO:0005524">
    <property type="term" value="F:ATP binding"/>
    <property type="evidence" value="ECO:0007669"/>
    <property type="project" value="UniProtKB-KW"/>
</dbReference>
<evidence type="ECO:0000256" key="9">
    <source>
        <dbReference type="SAM" id="Phobius"/>
    </source>
</evidence>
<dbReference type="PROSITE" id="PS00211">
    <property type="entry name" value="ABC_TRANSPORTER_1"/>
    <property type="match status" value="1"/>
</dbReference>
<dbReference type="GO" id="GO:0016887">
    <property type="term" value="F:ATP hydrolysis activity"/>
    <property type="evidence" value="ECO:0007669"/>
    <property type="project" value="InterPro"/>
</dbReference>
<organism evidence="12 13">
    <name type="scientific">Aliicoccus persicus</name>
    <dbReference type="NCBI Taxonomy" id="930138"/>
    <lineage>
        <taxon>Bacteria</taxon>
        <taxon>Bacillati</taxon>
        <taxon>Bacillota</taxon>
        <taxon>Bacilli</taxon>
        <taxon>Bacillales</taxon>
        <taxon>Staphylococcaceae</taxon>
        <taxon>Aliicoccus</taxon>
    </lineage>
</organism>
<dbReference type="PANTHER" id="PTHR43394:SF1">
    <property type="entry name" value="ATP-BINDING CASSETTE SUB-FAMILY B MEMBER 10, MITOCHONDRIAL"/>
    <property type="match status" value="1"/>
</dbReference>
<evidence type="ECO:0000259" key="10">
    <source>
        <dbReference type="PROSITE" id="PS50893"/>
    </source>
</evidence>
<dbReference type="InterPro" id="IPR017871">
    <property type="entry name" value="ABC_transporter-like_CS"/>
</dbReference>
<evidence type="ECO:0000256" key="2">
    <source>
        <dbReference type="ARBA" id="ARBA00005417"/>
    </source>
</evidence>
<dbReference type="InterPro" id="IPR011527">
    <property type="entry name" value="ABC1_TM_dom"/>
</dbReference>
<evidence type="ECO:0000256" key="6">
    <source>
        <dbReference type="ARBA" id="ARBA00022989"/>
    </source>
</evidence>
<dbReference type="InterPro" id="IPR027417">
    <property type="entry name" value="P-loop_NTPase"/>
</dbReference>
<keyword evidence="7 9" id="KW-0472">Membrane</keyword>
<keyword evidence="5 12" id="KW-0067">ATP-binding</keyword>
<reference evidence="12 13" key="1">
    <citation type="submission" date="2016-10" db="EMBL/GenBank/DDBJ databases">
        <authorList>
            <person name="Varghese N."/>
            <person name="Submissions S."/>
        </authorList>
    </citation>
    <scope>NUCLEOTIDE SEQUENCE [LARGE SCALE GENOMIC DNA]</scope>
    <source>
        <strain evidence="12 13">IBRC-M10081</strain>
    </source>
</reference>
<comment type="subcellular location">
    <subcellularLocation>
        <location evidence="1">Cell membrane</location>
        <topology evidence="1">Multi-pass membrane protein</topology>
    </subcellularLocation>
</comment>
<dbReference type="SMART" id="SM00382">
    <property type="entry name" value="AAA"/>
    <property type="match status" value="1"/>
</dbReference>
<dbReference type="InterPro" id="IPR036640">
    <property type="entry name" value="ABC1_TM_sf"/>
</dbReference>
<proteinExistence type="inferred from homology"/>
<dbReference type="Gene3D" id="3.40.50.300">
    <property type="entry name" value="P-loop containing nucleotide triphosphate hydrolases"/>
    <property type="match status" value="1"/>
</dbReference>
<dbReference type="RefSeq" id="WP_091475928.1">
    <property type="nucleotide sequence ID" value="NZ_FOIT01000005.1"/>
</dbReference>
<protein>
    <submittedName>
        <fullName evidence="12">ATP-binding cassette, subfamily B, MsbA</fullName>
    </submittedName>
</protein>
<feature type="transmembrane region" description="Helical" evidence="9">
    <location>
        <begin position="142"/>
        <end position="159"/>
    </location>
</feature>
<dbReference type="PROSITE" id="PS50929">
    <property type="entry name" value="ABC_TM1F"/>
    <property type="match status" value="1"/>
</dbReference>
<dbReference type="SUPFAM" id="SSF52540">
    <property type="entry name" value="P-loop containing nucleoside triphosphate hydrolases"/>
    <property type="match status" value="1"/>
</dbReference>
<evidence type="ECO:0000256" key="4">
    <source>
        <dbReference type="ARBA" id="ARBA00022741"/>
    </source>
</evidence>
<evidence type="ECO:0000256" key="8">
    <source>
        <dbReference type="ARBA" id="ARBA00025074"/>
    </source>
</evidence>
<evidence type="ECO:0000259" key="11">
    <source>
        <dbReference type="PROSITE" id="PS50929"/>
    </source>
</evidence>
<keyword evidence="3 9" id="KW-0812">Transmembrane</keyword>
<dbReference type="AlphaFoldDB" id="A0A662Z7B5"/>
<dbReference type="SUPFAM" id="SSF90123">
    <property type="entry name" value="ABC transporter transmembrane region"/>
    <property type="match status" value="1"/>
</dbReference>
<evidence type="ECO:0000313" key="12">
    <source>
        <dbReference type="EMBL" id="SEW12672.1"/>
    </source>
</evidence>
<evidence type="ECO:0000256" key="5">
    <source>
        <dbReference type="ARBA" id="ARBA00022840"/>
    </source>
</evidence>
<dbReference type="PANTHER" id="PTHR43394">
    <property type="entry name" value="ATP-DEPENDENT PERMEASE MDL1, MITOCHONDRIAL"/>
    <property type="match status" value="1"/>
</dbReference>